<evidence type="ECO:0000313" key="3">
    <source>
        <dbReference type="EMBL" id="KAK3289117.1"/>
    </source>
</evidence>
<feature type="coiled-coil region" evidence="1">
    <location>
        <begin position="87"/>
        <end position="131"/>
    </location>
</feature>
<gene>
    <name evidence="3" type="ORF">CYMTET_3436</name>
</gene>
<feature type="region of interest" description="Disordered" evidence="2">
    <location>
        <begin position="1"/>
        <end position="76"/>
    </location>
</feature>
<accession>A0AAE0H390</accession>
<organism evidence="3 4">
    <name type="scientific">Cymbomonas tetramitiformis</name>
    <dbReference type="NCBI Taxonomy" id="36881"/>
    <lineage>
        <taxon>Eukaryota</taxon>
        <taxon>Viridiplantae</taxon>
        <taxon>Chlorophyta</taxon>
        <taxon>Pyramimonadophyceae</taxon>
        <taxon>Pyramimonadales</taxon>
        <taxon>Pyramimonadaceae</taxon>
        <taxon>Cymbomonas</taxon>
    </lineage>
</organism>
<evidence type="ECO:0000313" key="4">
    <source>
        <dbReference type="Proteomes" id="UP001190700"/>
    </source>
</evidence>
<evidence type="ECO:0000256" key="1">
    <source>
        <dbReference type="SAM" id="Coils"/>
    </source>
</evidence>
<feature type="non-terminal residue" evidence="3">
    <location>
        <position position="263"/>
    </location>
</feature>
<proteinExistence type="predicted"/>
<keyword evidence="1" id="KW-0175">Coiled coil</keyword>
<evidence type="ECO:0000256" key="2">
    <source>
        <dbReference type="SAM" id="MobiDB-lite"/>
    </source>
</evidence>
<name>A0AAE0H390_9CHLO</name>
<dbReference type="Proteomes" id="UP001190700">
    <property type="component" value="Unassembled WGS sequence"/>
</dbReference>
<dbReference type="EMBL" id="LGRX02000232">
    <property type="protein sequence ID" value="KAK3289117.1"/>
    <property type="molecule type" value="Genomic_DNA"/>
</dbReference>
<keyword evidence="4" id="KW-1185">Reference proteome</keyword>
<reference evidence="3 4" key="1">
    <citation type="journal article" date="2015" name="Genome Biol. Evol.">
        <title>Comparative Genomics of a Bacterivorous Green Alga Reveals Evolutionary Causalities and Consequences of Phago-Mixotrophic Mode of Nutrition.</title>
        <authorList>
            <person name="Burns J.A."/>
            <person name="Paasch A."/>
            <person name="Narechania A."/>
            <person name="Kim E."/>
        </authorList>
    </citation>
    <scope>NUCLEOTIDE SEQUENCE [LARGE SCALE GENOMIC DNA]</scope>
    <source>
        <strain evidence="3 4">PLY_AMNH</strain>
    </source>
</reference>
<protein>
    <submittedName>
        <fullName evidence="3">Uncharacterized protein</fullName>
    </submittedName>
</protein>
<sequence length="263" mass="30269">MKTSLPTVKAENKKSPISAEARSAKETESACGNLKLLGRCHSSKEHHSPTKGESSARTGARSISAEPRHSNAKPHKLPVLLYPSPQLQKLENSNHELKRKLEELRGNADKLLELEQRVEGYRLEQAELRRTEGYRNVLLDNVQNTPNFSPVKSVERRIQRRLFEKERWSGQQRRKHAEDETYLMHKLFLLERNERRKHEREAQERQEREEALHRLKLTTWAQTVLLSCRVQQISDAVRDGCQLEGRTGEATLATSGCQLEGRA</sequence>
<dbReference type="AlphaFoldDB" id="A0AAE0H390"/>
<comment type="caution">
    <text evidence="3">The sequence shown here is derived from an EMBL/GenBank/DDBJ whole genome shotgun (WGS) entry which is preliminary data.</text>
</comment>